<evidence type="ECO:0000313" key="1">
    <source>
        <dbReference type="EMBL" id="MBW85542.1"/>
    </source>
</evidence>
<protein>
    <submittedName>
        <fullName evidence="1">Protein QUIRKY</fullName>
    </submittedName>
</protein>
<reference evidence="1" key="1">
    <citation type="submission" date="2018-02" db="EMBL/GenBank/DDBJ databases">
        <title>Rhizophora mucronata_Transcriptome.</title>
        <authorList>
            <person name="Meera S.P."/>
            <person name="Sreeshan A."/>
            <person name="Augustine A."/>
        </authorList>
    </citation>
    <scope>NUCLEOTIDE SEQUENCE</scope>
    <source>
        <tissue evidence="1">Leaf</tissue>
    </source>
</reference>
<sequence length="58" mass="6618">MNFQMLQAEISFKSSDLNARNLAEERVKILTMGFTQTLTSSTYIGSRKINKEKSSDEE</sequence>
<dbReference type="EMBL" id="GGEC01005059">
    <property type="protein sequence ID" value="MBW85542.1"/>
    <property type="molecule type" value="Transcribed_RNA"/>
</dbReference>
<organism evidence="1">
    <name type="scientific">Rhizophora mucronata</name>
    <name type="common">Asiatic mangrove</name>
    <dbReference type="NCBI Taxonomy" id="61149"/>
    <lineage>
        <taxon>Eukaryota</taxon>
        <taxon>Viridiplantae</taxon>
        <taxon>Streptophyta</taxon>
        <taxon>Embryophyta</taxon>
        <taxon>Tracheophyta</taxon>
        <taxon>Spermatophyta</taxon>
        <taxon>Magnoliopsida</taxon>
        <taxon>eudicotyledons</taxon>
        <taxon>Gunneridae</taxon>
        <taxon>Pentapetalae</taxon>
        <taxon>rosids</taxon>
        <taxon>fabids</taxon>
        <taxon>Malpighiales</taxon>
        <taxon>Rhizophoraceae</taxon>
        <taxon>Rhizophora</taxon>
    </lineage>
</organism>
<proteinExistence type="predicted"/>
<accession>A0A2P2IWF2</accession>
<name>A0A2P2IWF2_RHIMU</name>
<dbReference type="AlphaFoldDB" id="A0A2P2IWF2"/>